<keyword evidence="7 13" id="KW-0479">Metal-binding</keyword>
<keyword evidence="9 13" id="KW-0460">Magnesium</keyword>
<dbReference type="EMBL" id="OZ026884">
    <property type="protein sequence ID" value="CAL1240601.1"/>
    <property type="molecule type" value="Genomic_DNA"/>
</dbReference>
<dbReference type="PROSITE" id="PS00801">
    <property type="entry name" value="TRANSKETOLASE_1"/>
    <property type="match status" value="1"/>
</dbReference>
<dbReference type="RefSeq" id="WP_348757192.1">
    <property type="nucleotide sequence ID" value="NZ_OZ026884.1"/>
</dbReference>
<evidence type="ECO:0000256" key="7">
    <source>
        <dbReference type="ARBA" id="ARBA00022723"/>
    </source>
</evidence>
<dbReference type="CDD" id="cd02012">
    <property type="entry name" value="TPP_TK"/>
    <property type="match status" value="1"/>
</dbReference>
<dbReference type="InterPro" id="IPR005478">
    <property type="entry name" value="Transketolase_bac-like"/>
</dbReference>
<comment type="subunit">
    <text evidence="4 13">Homodimer.</text>
</comment>
<evidence type="ECO:0000256" key="3">
    <source>
        <dbReference type="ARBA" id="ARBA00007131"/>
    </source>
</evidence>
<keyword evidence="10 13" id="KW-0786">Thiamine pyrophosphate</keyword>
<comment type="cofactor">
    <cofactor evidence="1">
        <name>Ca(2+)</name>
        <dbReference type="ChEBI" id="CHEBI:29108"/>
    </cofactor>
</comment>
<dbReference type="SUPFAM" id="SSF52922">
    <property type="entry name" value="TK C-terminal domain-like"/>
    <property type="match status" value="1"/>
</dbReference>
<evidence type="ECO:0000256" key="4">
    <source>
        <dbReference type="ARBA" id="ARBA00011738"/>
    </source>
</evidence>
<gene>
    <name evidence="16" type="primary">tktA</name>
    <name evidence="15" type="ORF">MECH1_V1_1825</name>
    <name evidence="16" type="ORF">MECH1_V1_1971</name>
</gene>
<dbReference type="InterPro" id="IPR005474">
    <property type="entry name" value="Transketolase_N"/>
</dbReference>
<keyword evidence="6 13" id="KW-0808">Transferase</keyword>
<proteinExistence type="inferred from homology"/>
<evidence type="ECO:0000256" key="2">
    <source>
        <dbReference type="ARBA" id="ARBA00001941"/>
    </source>
</evidence>
<dbReference type="InterPro" id="IPR020826">
    <property type="entry name" value="Transketolase_BS"/>
</dbReference>
<dbReference type="InterPro" id="IPR055152">
    <property type="entry name" value="Transketolase-like_C_2"/>
</dbReference>
<evidence type="ECO:0000256" key="11">
    <source>
        <dbReference type="ARBA" id="ARBA00049473"/>
    </source>
</evidence>
<keyword evidence="8 13" id="KW-0106">Calcium</keyword>
<comment type="similarity">
    <text evidence="3 13">Belongs to the transketolase family.</text>
</comment>
<evidence type="ECO:0000256" key="12">
    <source>
        <dbReference type="NCBIfam" id="TIGR00232"/>
    </source>
</evidence>
<comment type="function">
    <text evidence="13">Catalyzes the transfer of a two-carbon ketol group from a ketose donor to an aldose acceptor, via a covalent intermediate with the cofactor thiamine pyrophosphate.</text>
</comment>
<dbReference type="CDD" id="cd07033">
    <property type="entry name" value="TPP_PYR_DXS_TK_like"/>
    <property type="match status" value="1"/>
</dbReference>
<evidence type="ECO:0000256" key="13">
    <source>
        <dbReference type="RuleBase" id="RU004996"/>
    </source>
</evidence>
<evidence type="ECO:0000256" key="8">
    <source>
        <dbReference type="ARBA" id="ARBA00022837"/>
    </source>
</evidence>
<evidence type="ECO:0000313" key="17">
    <source>
        <dbReference type="Proteomes" id="UP001497493"/>
    </source>
</evidence>
<keyword evidence="17" id="KW-1185">Reference proteome</keyword>
<dbReference type="InterPro" id="IPR009014">
    <property type="entry name" value="Transketo_C/PFOR_II"/>
</dbReference>
<organism evidence="16 17">
    <name type="scientific">Candidatus Methylocalor cossyra</name>
    <dbReference type="NCBI Taxonomy" id="3108543"/>
    <lineage>
        <taxon>Bacteria</taxon>
        <taxon>Pseudomonadati</taxon>
        <taxon>Pseudomonadota</taxon>
        <taxon>Gammaproteobacteria</taxon>
        <taxon>Methylococcales</taxon>
        <taxon>Methylococcaceae</taxon>
        <taxon>Candidatus Methylocalor</taxon>
    </lineage>
</organism>
<dbReference type="InterPro" id="IPR005475">
    <property type="entry name" value="Transketolase-like_Pyr-bd"/>
</dbReference>
<dbReference type="InterPro" id="IPR029061">
    <property type="entry name" value="THDP-binding"/>
</dbReference>
<sequence length="670" mass="73191">MPSRRELANAIRALSMDAVQQANSGHPGAPMGMADIAEVLWNDYLRHNPANPQWPDRDRFVLSNGHGSMLLYALLHLTGYDLPLEELKRFRQLHSKTPGHPEYGYTPGVETTTGPLGQGLTNAVGMALAERTLAAQFNRPGHTIVDHYTYVFLGDGCLMEGISHEACSLAGSLRLGKLIAFYDDNNISIDGEVRGHGDTPGWFLDDTPKRFEAYGWHVVPRVDGHDPEAVKQAIEAARAVTDRPSLICCQTIIGYGSPNKQGKEECHGAALGADEVALTREQLGWPYPPFEIPAEYYEAWDAREYGAKLEADWNDRFEAYRRAYPELAAEFERRLAGDLPAGWAERADAFIAQVDAKAETIATRKASQNALNGFGPLLPELIGGSADLAGSNLTLWQGCKNVNAPGHDGNYVYYGVREFGMSAIMNGLALHGGFKPYGGTFLIFSEYARNALRMAALMQLPVIFVYTHDSIGLGEDGPTHQPVEQTATLRLIPRMQVWRPCDAVETAVAWRCALERRDGPTSLIFSRQNLPHIPRSPAQIAAIRRGGYVLRDCEGLPEALLIATGSEVALAVQAAEALAAQGRRVRVVSMPSTNVFDAQDAAYREAVLPAAVTRRVAVEAGVSDGWWKYVGPSGRIVGLDRFGESAPANQLFQTFGFTVDHVVAQVQALL</sequence>
<protein>
    <recommendedName>
        <fullName evidence="5 12">Transketolase</fullName>
        <ecNumber evidence="5 12">2.2.1.1</ecNumber>
    </recommendedName>
</protein>
<dbReference type="Pfam" id="PF00456">
    <property type="entry name" value="Transketolase_N"/>
    <property type="match status" value="1"/>
</dbReference>
<evidence type="ECO:0000259" key="14">
    <source>
        <dbReference type="SMART" id="SM00861"/>
    </source>
</evidence>
<dbReference type="PANTHER" id="PTHR43522">
    <property type="entry name" value="TRANSKETOLASE"/>
    <property type="match status" value="1"/>
</dbReference>
<evidence type="ECO:0000256" key="10">
    <source>
        <dbReference type="ARBA" id="ARBA00023052"/>
    </source>
</evidence>
<dbReference type="EC" id="2.2.1.1" evidence="5 12"/>
<dbReference type="Gene3D" id="3.40.50.970">
    <property type="match status" value="2"/>
</dbReference>
<dbReference type="Pfam" id="PF22613">
    <property type="entry name" value="Transketolase_C_1"/>
    <property type="match status" value="1"/>
</dbReference>
<dbReference type="Gene3D" id="3.40.50.920">
    <property type="match status" value="1"/>
</dbReference>
<dbReference type="SMART" id="SM00861">
    <property type="entry name" value="Transket_pyr"/>
    <property type="match status" value="1"/>
</dbReference>
<evidence type="ECO:0000256" key="1">
    <source>
        <dbReference type="ARBA" id="ARBA00001913"/>
    </source>
</evidence>
<comment type="cofactor">
    <cofactor evidence="2">
        <name>Co(2+)</name>
        <dbReference type="ChEBI" id="CHEBI:48828"/>
    </cofactor>
</comment>
<dbReference type="PROSITE" id="PS00802">
    <property type="entry name" value="TRANSKETOLASE_2"/>
    <property type="match status" value="1"/>
</dbReference>
<feature type="domain" description="Transketolase-like pyrimidine-binding" evidence="14">
    <location>
        <begin position="361"/>
        <end position="532"/>
    </location>
</feature>
<comment type="cofactor">
    <cofactor evidence="13">
        <name>Mg(2+)</name>
        <dbReference type="ChEBI" id="CHEBI:18420"/>
    </cofactor>
    <cofactor evidence="13">
        <name>Ca(2+)</name>
        <dbReference type="ChEBI" id="CHEBI:29108"/>
    </cofactor>
    <cofactor evidence="13">
        <name>Mn(2+)</name>
        <dbReference type="ChEBI" id="CHEBI:29035"/>
    </cofactor>
    <cofactor evidence="13">
        <name>Co(2+)</name>
        <dbReference type="ChEBI" id="CHEBI:48828"/>
    </cofactor>
    <text evidence="13">Binds 1 Mg(2+) ion per subunit. Can also utilize other divalent metal cations, such as Ca(2+), Mn(2+) and Co(2+).</text>
</comment>
<dbReference type="GO" id="GO:0004802">
    <property type="term" value="F:transketolase activity"/>
    <property type="evidence" value="ECO:0007669"/>
    <property type="project" value="UniProtKB-EC"/>
</dbReference>
<dbReference type="PANTHER" id="PTHR43522:SF2">
    <property type="entry name" value="TRANSKETOLASE 1-RELATED"/>
    <property type="match status" value="1"/>
</dbReference>
<dbReference type="Proteomes" id="UP001497493">
    <property type="component" value="Chromosome"/>
</dbReference>
<evidence type="ECO:0000313" key="15">
    <source>
        <dbReference type="EMBL" id="CAL1240601.1"/>
    </source>
</evidence>
<reference evidence="16 17" key="1">
    <citation type="submission" date="2024-04" db="EMBL/GenBank/DDBJ databases">
        <authorList>
            <person name="Cremers G."/>
        </authorList>
    </citation>
    <scope>NUCLEOTIDE SEQUENCE [LARGE SCALE GENOMIC DNA]</scope>
    <source>
        <strain evidence="16">MeCH1-AG</strain>
    </source>
</reference>
<comment type="catalytic activity">
    <reaction evidence="11 13">
        <text>D-sedoheptulose 7-phosphate + D-glyceraldehyde 3-phosphate = aldehydo-D-ribose 5-phosphate + D-xylulose 5-phosphate</text>
        <dbReference type="Rhea" id="RHEA:10508"/>
        <dbReference type="ChEBI" id="CHEBI:57483"/>
        <dbReference type="ChEBI" id="CHEBI:57737"/>
        <dbReference type="ChEBI" id="CHEBI:58273"/>
        <dbReference type="ChEBI" id="CHEBI:59776"/>
        <dbReference type="EC" id="2.2.1.1"/>
    </reaction>
</comment>
<name>A0ABM9NJD9_9GAMM</name>
<evidence type="ECO:0000256" key="5">
    <source>
        <dbReference type="ARBA" id="ARBA00013152"/>
    </source>
</evidence>
<comment type="cofactor">
    <cofactor evidence="13">
        <name>thiamine diphosphate</name>
        <dbReference type="ChEBI" id="CHEBI:58937"/>
    </cofactor>
    <text evidence="13">Binds 1 thiamine pyrophosphate per subunit.</text>
</comment>
<evidence type="ECO:0000313" key="16">
    <source>
        <dbReference type="EMBL" id="CAL1240747.1"/>
    </source>
</evidence>
<accession>A0ABM9NJD9</accession>
<dbReference type="InterPro" id="IPR049557">
    <property type="entry name" value="Transketolase_CS"/>
</dbReference>
<dbReference type="InterPro" id="IPR033247">
    <property type="entry name" value="Transketolase_fam"/>
</dbReference>
<dbReference type="NCBIfam" id="TIGR00232">
    <property type="entry name" value="tktlase_bact"/>
    <property type="match status" value="1"/>
</dbReference>
<dbReference type="Pfam" id="PF02779">
    <property type="entry name" value="Transket_pyr"/>
    <property type="match status" value="1"/>
</dbReference>
<evidence type="ECO:0000256" key="6">
    <source>
        <dbReference type="ARBA" id="ARBA00022679"/>
    </source>
</evidence>
<dbReference type="SUPFAM" id="SSF52518">
    <property type="entry name" value="Thiamin diphosphate-binding fold (THDP-binding)"/>
    <property type="match status" value="2"/>
</dbReference>
<dbReference type="EMBL" id="OZ026884">
    <property type="protein sequence ID" value="CAL1240747.1"/>
    <property type="molecule type" value="Genomic_DNA"/>
</dbReference>
<evidence type="ECO:0000256" key="9">
    <source>
        <dbReference type="ARBA" id="ARBA00022842"/>
    </source>
</evidence>